<evidence type="ECO:0000313" key="2">
    <source>
        <dbReference type="EMBL" id="RVU22777.1"/>
    </source>
</evidence>
<feature type="region of interest" description="Disordered" evidence="1">
    <location>
        <begin position="62"/>
        <end position="84"/>
    </location>
</feature>
<sequence>MTAWHTPIVVHPLAPEGGRHVTVRGRAVGLAHSDQDLIRLLRAAGLGEADMTLDDPHLVEWRGAGPHVWHPAEPGEPSPHHPVP</sequence>
<gene>
    <name evidence="2" type="ORF">EOT10_20070</name>
</gene>
<dbReference type="AlphaFoldDB" id="A0A3S2YYX6"/>
<proteinExistence type="predicted"/>
<organism evidence="2 3">
    <name type="scientific">Streptomyces antnestii</name>
    <dbReference type="NCBI Taxonomy" id="2494256"/>
    <lineage>
        <taxon>Bacteria</taxon>
        <taxon>Bacillati</taxon>
        <taxon>Actinomycetota</taxon>
        <taxon>Actinomycetes</taxon>
        <taxon>Kitasatosporales</taxon>
        <taxon>Streptomycetaceae</taxon>
        <taxon>Streptomyces</taxon>
    </lineage>
</organism>
<keyword evidence="3" id="KW-1185">Reference proteome</keyword>
<accession>A0A3S2YYX6</accession>
<dbReference type="Proteomes" id="UP000283128">
    <property type="component" value="Unassembled WGS sequence"/>
</dbReference>
<protein>
    <submittedName>
        <fullName evidence="2">Uncharacterized protein</fullName>
    </submittedName>
</protein>
<feature type="compositionally biased region" description="Pro residues" evidence="1">
    <location>
        <begin position="74"/>
        <end position="84"/>
    </location>
</feature>
<name>A0A3S2YYX6_9ACTN</name>
<comment type="caution">
    <text evidence="2">The sequence shown here is derived from an EMBL/GenBank/DDBJ whole genome shotgun (WGS) entry which is preliminary data.</text>
</comment>
<reference evidence="2 3" key="1">
    <citation type="submission" date="2019-01" db="EMBL/GenBank/DDBJ databases">
        <title>Genome sequences of Streptomyces and Rhizobium isolates collected from root and soil.</title>
        <authorList>
            <person name="Chhettri S."/>
            <person name="Sevigny J.L."/>
            <person name="Sen A."/>
            <person name="Ennis N."/>
            <person name="Tisa L."/>
        </authorList>
    </citation>
    <scope>NUCLEOTIDE SEQUENCE [LARGE SCALE GENOMIC DNA]</scope>
    <source>
        <strain evidence="2 3">San01</strain>
    </source>
</reference>
<dbReference type="OrthoDB" id="4255520at2"/>
<dbReference type="EMBL" id="RZYA01000009">
    <property type="protein sequence ID" value="RVU22777.1"/>
    <property type="molecule type" value="Genomic_DNA"/>
</dbReference>
<dbReference type="RefSeq" id="WP_127829623.1">
    <property type="nucleotide sequence ID" value="NZ_RZYA01000009.1"/>
</dbReference>
<evidence type="ECO:0000313" key="3">
    <source>
        <dbReference type="Proteomes" id="UP000283128"/>
    </source>
</evidence>
<evidence type="ECO:0000256" key="1">
    <source>
        <dbReference type="SAM" id="MobiDB-lite"/>
    </source>
</evidence>